<evidence type="ECO:0000313" key="2">
    <source>
        <dbReference type="EMBL" id="RKS54756.1"/>
    </source>
</evidence>
<accession>A0ABX9SHD6</accession>
<gene>
    <name evidence="2" type="ORF">BDD30_4347</name>
</gene>
<feature type="transmembrane region" description="Helical" evidence="1">
    <location>
        <begin position="12"/>
        <end position="33"/>
    </location>
</feature>
<keyword evidence="1" id="KW-1133">Transmembrane helix</keyword>
<comment type="caution">
    <text evidence="2">The sequence shown here is derived from an EMBL/GenBank/DDBJ whole genome shotgun (WGS) entry which is preliminary data.</text>
</comment>
<proteinExistence type="predicted"/>
<evidence type="ECO:0000256" key="1">
    <source>
        <dbReference type="SAM" id="Phobius"/>
    </source>
</evidence>
<evidence type="ECO:0000313" key="3">
    <source>
        <dbReference type="Proteomes" id="UP000280955"/>
    </source>
</evidence>
<keyword evidence="1" id="KW-0472">Membrane</keyword>
<dbReference type="EMBL" id="RBLJ01000005">
    <property type="protein sequence ID" value="RKS54756.1"/>
    <property type="molecule type" value="Genomic_DNA"/>
</dbReference>
<protein>
    <submittedName>
        <fullName evidence="2">Uncharacterized protein</fullName>
    </submittedName>
</protein>
<keyword evidence="3" id="KW-1185">Reference proteome</keyword>
<dbReference type="Proteomes" id="UP000280955">
    <property type="component" value="Unassembled WGS sequence"/>
</dbReference>
<sequence length="34" mass="3793">MTWQPDVPFNAIPFSSLVSFYQLAVPVLGVLNIE</sequence>
<organism evidence="2 3">
    <name type="scientific">Photorhabdus asymbiotica</name>
    <dbReference type="NCBI Taxonomy" id="291112"/>
    <lineage>
        <taxon>Bacteria</taxon>
        <taxon>Pseudomonadati</taxon>
        <taxon>Pseudomonadota</taxon>
        <taxon>Gammaproteobacteria</taxon>
        <taxon>Enterobacterales</taxon>
        <taxon>Morganellaceae</taxon>
        <taxon>Photorhabdus</taxon>
    </lineage>
</organism>
<reference evidence="2 3" key="1">
    <citation type="submission" date="2018-10" db="EMBL/GenBank/DDBJ databases">
        <title>Genomic Encyclopedia of Archaeal and Bacterial Type Strains, Phase II (KMG-II): from individual species to whole genera.</title>
        <authorList>
            <person name="Goeker M."/>
        </authorList>
    </citation>
    <scope>NUCLEOTIDE SEQUENCE [LARGE SCALE GENOMIC DNA]</scope>
    <source>
        <strain evidence="2 3">DSM 15149</strain>
    </source>
</reference>
<name>A0ABX9SHD6_9GAMM</name>
<keyword evidence="1" id="KW-0812">Transmembrane</keyword>